<keyword evidence="2" id="KW-0479">Metal-binding</keyword>
<organism evidence="6 7">
    <name type="scientific">Collinsella aerofaciens</name>
    <dbReference type="NCBI Taxonomy" id="74426"/>
    <lineage>
        <taxon>Bacteria</taxon>
        <taxon>Bacillati</taxon>
        <taxon>Actinomycetota</taxon>
        <taxon>Coriobacteriia</taxon>
        <taxon>Coriobacteriales</taxon>
        <taxon>Coriobacteriaceae</taxon>
        <taxon>Collinsella</taxon>
    </lineage>
</organism>
<protein>
    <submittedName>
        <fullName evidence="6">PIN domain protein</fullName>
    </submittedName>
</protein>
<dbReference type="AlphaFoldDB" id="A0A5K1J4Q5"/>
<dbReference type="GO" id="GO:0004518">
    <property type="term" value="F:nuclease activity"/>
    <property type="evidence" value="ECO:0007669"/>
    <property type="project" value="UniProtKB-KW"/>
</dbReference>
<proteinExistence type="predicted"/>
<feature type="domain" description="PIN" evidence="5">
    <location>
        <begin position="7"/>
        <end position="141"/>
    </location>
</feature>
<evidence type="ECO:0000259" key="5">
    <source>
        <dbReference type="Pfam" id="PF13470"/>
    </source>
</evidence>
<dbReference type="GO" id="GO:0016787">
    <property type="term" value="F:hydrolase activity"/>
    <property type="evidence" value="ECO:0007669"/>
    <property type="project" value="UniProtKB-KW"/>
</dbReference>
<reference evidence="6 7" key="1">
    <citation type="submission" date="2019-10" db="EMBL/GenBank/DDBJ databases">
        <authorList>
            <person name="Wolf R A."/>
        </authorList>
    </citation>
    <scope>NUCLEOTIDE SEQUENCE [LARGE SCALE GENOMIC DNA]</scope>
    <source>
        <strain evidence="6">Collinsella_aerofaciens_AK_138A</strain>
    </source>
</reference>
<dbReference type="RefSeq" id="WP_156063636.1">
    <property type="nucleotide sequence ID" value="NZ_CABWIH010000038.1"/>
</dbReference>
<dbReference type="CDD" id="cd09854">
    <property type="entry name" value="PIN_VapC-like"/>
    <property type="match status" value="1"/>
</dbReference>
<evidence type="ECO:0000256" key="4">
    <source>
        <dbReference type="ARBA" id="ARBA00022842"/>
    </source>
</evidence>
<keyword evidence="1" id="KW-0540">Nuclease</keyword>
<sequence>MSGAFLKIMVDANVWVDSFCVDHAESLAARAFIGQATETGASLFFPVHIAKDVLYVVQHELKRSVLVSGGALDEASARAIGDASLAFVRNMTENATAVGADASDLWLADKYLALHRDYEDNLVLAACKRAQVDYLVTNDRKLLEHADLAAKTPRQMMPILALAERGGRLSR</sequence>
<evidence type="ECO:0000313" key="7">
    <source>
        <dbReference type="Proteomes" id="UP000330807"/>
    </source>
</evidence>
<evidence type="ECO:0000256" key="2">
    <source>
        <dbReference type="ARBA" id="ARBA00022723"/>
    </source>
</evidence>
<dbReference type="Proteomes" id="UP000330807">
    <property type="component" value="Unassembled WGS sequence"/>
</dbReference>
<accession>A0A5K1J4Q5</accession>
<dbReference type="SUPFAM" id="SSF88723">
    <property type="entry name" value="PIN domain-like"/>
    <property type="match status" value="1"/>
</dbReference>
<name>A0A5K1J4Q5_9ACTN</name>
<evidence type="ECO:0000256" key="3">
    <source>
        <dbReference type="ARBA" id="ARBA00022801"/>
    </source>
</evidence>
<dbReference type="EMBL" id="CABWIH010000038">
    <property type="protein sequence ID" value="VWL97563.1"/>
    <property type="molecule type" value="Genomic_DNA"/>
</dbReference>
<gene>
    <name evidence="6" type="ORF">LMKDKBCB_00214</name>
</gene>
<dbReference type="GO" id="GO:0046872">
    <property type="term" value="F:metal ion binding"/>
    <property type="evidence" value="ECO:0007669"/>
    <property type="project" value="UniProtKB-KW"/>
</dbReference>
<keyword evidence="3" id="KW-0378">Hydrolase</keyword>
<dbReference type="Pfam" id="PF13470">
    <property type="entry name" value="PIN_3"/>
    <property type="match status" value="1"/>
</dbReference>
<dbReference type="InterPro" id="IPR002716">
    <property type="entry name" value="PIN_dom"/>
</dbReference>
<evidence type="ECO:0000313" key="6">
    <source>
        <dbReference type="EMBL" id="VWL97563.1"/>
    </source>
</evidence>
<evidence type="ECO:0000256" key="1">
    <source>
        <dbReference type="ARBA" id="ARBA00022722"/>
    </source>
</evidence>
<keyword evidence="4" id="KW-0460">Magnesium</keyword>
<dbReference type="InterPro" id="IPR029060">
    <property type="entry name" value="PIN-like_dom_sf"/>
</dbReference>